<name>A0A1G9VIR4_9BACL</name>
<proteinExistence type="predicted"/>
<dbReference type="EMBL" id="FNHW01000001">
    <property type="protein sequence ID" value="SDM72000.1"/>
    <property type="molecule type" value="Genomic_DNA"/>
</dbReference>
<reference evidence="2" key="1">
    <citation type="submission" date="2016-10" db="EMBL/GenBank/DDBJ databases">
        <authorList>
            <person name="Varghese N."/>
            <person name="Submissions S."/>
        </authorList>
    </citation>
    <scope>NUCLEOTIDE SEQUENCE [LARGE SCALE GENOMIC DNA]</scope>
    <source>
        <strain evidence="2">CGMCC 1.6854</strain>
    </source>
</reference>
<dbReference type="AlphaFoldDB" id="A0A1G9VIR4"/>
<evidence type="ECO:0000313" key="1">
    <source>
        <dbReference type="EMBL" id="SDM72000.1"/>
    </source>
</evidence>
<evidence type="ECO:0000313" key="2">
    <source>
        <dbReference type="Proteomes" id="UP000199544"/>
    </source>
</evidence>
<protein>
    <submittedName>
        <fullName evidence="1">Uncharacterized protein</fullName>
    </submittedName>
</protein>
<dbReference type="Proteomes" id="UP000199544">
    <property type="component" value="Unassembled WGS sequence"/>
</dbReference>
<sequence>MSVDKLKQCKKGLHTVPEKGVRVVNYVGTEKVVKYLLYCEVCNKRIKQDDQGNPIIKKIPIYKRALLYLEQHGFSLGALWILII</sequence>
<organism evidence="1 2">
    <name type="scientific">Fictibacillus solisalsi</name>
    <dbReference type="NCBI Taxonomy" id="459525"/>
    <lineage>
        <taxon>Bacteria</taxon>
        <taxon>Bacillati</taxon>
        <taxon>Bacillota</taxon>
        <taxon>Bacilli</taxon>
        <taxon>Bacillales</taxon>
        <taxon>Fictibacillaceae</taxon>
        <taxon>Fictibacillus</taxon>
    </lineage>
</organism>
<keyword evidence="2" id="KW-1185">Reference proteome</keyword>
<accession>A0A1G9VIR4</accession>
<gene>
    <name evidence="1" type="ORF">SAMN04488137_1610</name>
</gene>
<dbReference type="RefSeq" id="WP_090233765.1">
    <property type="nucleotide sequence ID" value="NZ_FNHW01000001.1"/>
</dbReference>